<keyword evidence="2" id="KW-1185">Reference proteome</keyword>
<evidence type="ECO:0000313" key="2">
    <source>
        <dbReference type="Proteomes" id="UP001551584"/>
    </source>
</evidence>
<dbReference type="EMBL" id="JBEZNA010000024">
    <property type="protein sequence ID" value="MEU9578199.1"/>
    <property type="molecule type" value="Genomic_DNA"/>
</dbReference>
<accession>A0ABV3EPT4</accession>
<organism evidence="1 2">
    <name type="scientific">Streptomyces chilikensis</name>
    <dbReference type="NCBI Taxonomy" id="1194079"/>
    <lineage>
        <taxon>Bacteria</taxon>
        <taxon>Bacillati</taxon>
        <taxon>Actinomycetota</taxon>
        <taxon>Actinomycetes</taxon>
        <taxon>Kitasatosporales</taxon>
        <taxon>Streptomycetaceae</taxon>
        <taxon>Streptomyces</taxon>
    </lineage>
</organism>
<sequence length="47" mass="5272">MAEIHVRPDALRRLGLHPDQPAARVTGPAPPAWWHAEAERLAARRAR</sequence>
<name>A0ABV3EPT4_9ACTN</name>
<dbReference type="RefSeq" id="WP_359271983.1">
    <property type="nucleotide sequence ID" value="NZ_JBEZNA010000024.1"/>
</dbReference>
<protein>
    <submittedName>
        <fullName evidence="1">Uncharacterized protein</fullName>
    </submittedName>
</protein>
<evidence type="ECO:0000313" key="1">
    <source>
        <dbReference type="EMBL" id="MEU9578199.1"/>
    </source>
</evidence>
<dbReference type="Proteomes" id="UP001551584">
    <property type="component" value="Unassembled WGS sequence"/>
</dbReference>
<comment type="caution">
    <text evidence="1">The sequence shown here is derived from an EMBL/GenBank/DDBJ whole genome shotgun (WGS) entry which is preliminary data.</text>
</comment>
<gene>
    <name evidence="1" type="ORF">AB0D95_13160</name>
</gene>
<reference evidence="1 2" key="1">
    <citation type="submission" date="2024-06" db="EMBL/GenBank/DDBJ databases">
        <title>The Natural Products Discovery Center: Release of the First 8490 Sequenced Strains for Exploring Actinobacteria Biosynthetic Diversity.</title>
        <authorList>
            <person name="Kalkreuter E."/>
            <person name="Kautsar S.A."/>
            <person name="Yang D."/>
            <person name="Bader C.D."/>
            <person name="Teijaro C.N."/>
            <person name="Fluegel L."/>
            <person name="Davis C.M."/>
            <person name="Simpson J.R."/>
            <person name="Lauterbach L."/>
            <person name="Steele A.D."/>
            <person name="Gui C."/>
            <person name="Meng S."/>
            <person name="Li G."/>
            <person name="Viehrig K."/>
            <person name="Ye F."/>
            <person name="Su P."/>
            <person name="Kiefer A.F."/>
            <person name="Nichols A."/>
            <person name="Cepeda A.J."/>
            <person name="Yan W."/>
            <person name="Fan B."/>
            <person name="Jiang Y."/>
            <person name="Adhikari A."/>
            <person name="Zheng C.-J."/>
            <person name="Schuster L."/>
            <person name="Cowan T.M."/>
            <person name="Smanski M.J."/>
            <person name="Chevrette M.G."/>
            <person name="De Carvalho L.P.S."/>
            <person name="Shen B."/>
        </authorList>
    </citation>
    <scope>NUCLEOTIDE SEQUENCE [LARGE SCALE GENOMIC DNA]</scope>
    <source>
        <strain evidence="1 2">NPDC048117</strain>
    </source>
</reference>
<proteinExistence type="predicted"/>